<dbReference type="RefSeq" id="WP_184845155.1">
    <property type="nucleotide sequence ID" value="NZ_JACHMN010000003.1"/>
</dbReference>
<comment type="caution">
    <text evidence="1">The sequence shown here is derived from an EMBL/GenBank/DDBJ whole genome shotgun (WGS) entry which is preliminary data.</text>
</comment>
<keyword evidence="2" id="KW-1185">Reference proteome</keyword>
<name>A0A841C3M6_9ACTN</name>
<reference evidence="1 2" key="1">
    <citation type="submission" date="2020-08" db="EMBL/GenBank/DDBJ databases">
        <title>Sequencing the genomes of 1000 actinobacteria strains.</title>
        <authorList>
            <person name="Klenk H.-P."/>
        </authorList>
    </citation>
    <scope>NUCLEOTIDE SEQUENCE [LARGE SCALE GENOMIC DNA]</scope>
    <source>
        <strain evidence="1 2">DSM 45362</strain>
    </source>
</reference>
<evidence type="ECO:0000313" key="1">
    <source>
        <dbReference type="EMBL" id="MBB5873662.1"/>
    </source>
</evidence>
<evidence type="ECO:0000313" key="2">
    <source>
        <dbReference type="Proteomes" id="UP000587527"/>
    </source>
</evidence>
<dbReference type="AlphaFoldDB" id="A0A841C3M6"/>
<proteinExistence type="predicted"/>
<accession>A0A841C3M6</accession>
<sequence length="66" mass="7136">MTDLGERMLGAIVPKAKASAACPWPNCNGWTIQWTGTSCEAGGKCFYYDCRNGNILRAGGCGRRYS</sequence>
<dbReference type="EMBL" id="JACHMN010000003">
    <property type="protein sequence ID" value="MBB5873662.1"/>
    <property type="molecule type" value="Genomic_DNA"/>
</dbReference>
<protein>
    <submittedName>
        <fullName evidence="1">Uncharacterized protein</fullName>
    </submittedName>
</protein>
<gene>
    <name evidence="1" type="ORF">F4553_007096</name>
</gene>
<organism evidence="1 2">
    <name type="scientific">Allocatelliglobosispora scoriae</name>
    <dbReference type="NCBI Taxonomy" id="643052"/>
    <lineage>
        <taxon>Bacteria</taxon>
        <taxon>Bacillati</taxon>
        <taxon>Actinomycetota</taxon>
        <taxon>Actinomycetes</taxon>
        <taxon>Micromonosporales</taxon>
        <taxon>Micromonosporaceae</taxon>
        <taxon>Allocatelliglobosispora</taxon>
    </lineage>
</organism>
<dbReference type="Proteomes" id="UP000587527">
    <property type="component" value="Unassembled WGS sequence"/>
</dbReference>